<dbReference type="KEGG" id="pnt:G5B91_24115"/>
<dbReference type="EMBL" id="CP049140">
    <property type="protein sequence ID" value="QIE89183.1"/>
    <property type="molecule type" value="Genomic_DNA"/>
</dbReference>
<evidence type="ECO:0000313" key="2">
    <source>
        <dbReference type="EMBL" id="QIE89183.1"/>
    </source>
</evidence>
<gene>
    <name evidence="2" type="ORF">G5B91_24115</name>
</gene>
<dbReference type="SUPFAM" id="SSF53850">
    <property type="entry name" value="Periplasmic binding protein-like II"/>
    <property type="match status" value="1"/>
</dbReference>
<organism evidence="2 3">
    <name type="scientific">Pseudomonas nitroreducens</name>
    <dbReference type="NCBI Taxonomy" id="46680"/>
    <lineage>
        <taxon>Bacteria</taxon>
        <taxon>Pseudomonadati</taxon>
        <taxon>Pseudomonadota</taxon>
        <taxon>Gammaproteobacteria</taxon>
        <taxon>Pseudomonadales</taxon>
        <taxon>Pseudomonadaceae</taxon>
        <taxon>Pseudomonas</taxon>
    </lineage>
</organism>
<evidence type="ECO:0000256" key="1">
    <source>
        <dbReference type="ARBA" id="ARBA00010333"/>
    </source>
</evidence>
<name>A0A6G6J1X7_PSENT</name>
<reference evidence="2 3" key="1">
    <citation type="submission" date="2020-02" db="EMBL/GenBank/DDBJ databases">
        <title>Integrative conjugative elements (ICEs) and plasmids drive adaptation of Pseudomonas nitroreducens strain HBP1 to wastewater environment.</title>
        <authorList>
            <person name="Sentchilo V."/>
            <person name="Carraro N."/>
            <person name="Bertelli C."/>
            <person name="van der Meer J.R."/>
        </authorList>
    </citation>
    <scope>NUCLEOTIDE SEQUENCE [LARGE SCALE GENOMIC DNA]</scope>
    <source>
        <strain evidence="2 3">HBP1</strain>
    </source>
</reference>
<comment type="similarity">
    <text evidence="1">Belongs to the bacterial solute-binding protein 3 family.</text>
</comment>
<dbReference type="Gene3D" id="3.40.190.10">
    <property type="entry name" value="Periplasmic binding protein-like II"/>
    <property type="match status" value="2"/>
</dbReference>
<accession>A0A6G6J1X7</accession>
<sequence>MTTLLAGGHLNSLAPGCAGYTAVAVTPTNRGNDLQRLIPLCLCLASALCGAEELRWGYSPSNGMPYAESIDHELAPGFIRDLGEAVGQRLGLEIRFVETPDKRAEPALAQGAIHLLCINNPQWMKAPEKLHWSPSLFEEEDALAQRADAPPVENLAQLHDIRIGTSLGYVYPAPLMQAFAEGRVKRADVRDLDTHLHMLEAGRLDALIEMRRPLEFLLAQHHELPVAIHSNNVQHYSIHCSYGPALPLPAERLDAVLQAMVSDGSIQRLLGEQSARLRQRR</sequence>
<dbReference type="PANTHER" id="PTHR35936">
    <property type="entry name" value="MEMBRANE-BOUND LYTIC MUREIN TRANSGLYCOSYLASE F"/>
    <property type="match status" value="1"/>
</dbReference>
<protein>
    <submittedName>
        <fullName evidence="2">Transporter substrate-binding domain-containing protein</fullName>
    </submittedName>
</protein>
<evidence type="ECO:0000313" key="3">
    <source>
        <dbReference type="Proteomes" id="UP000501063"/>
    </source>
</evidence>
<proteinExistence type="inferred from homology"/>
<dbReference type="PANTHER" id="PTHR35936:SF6">
    <property type="entry name" value="AMINO ACID ABC TRANSPORTER SUBSTRATE-BINDING PAAT FAMILY PROTEIN"/>
    <property type="match status" value="1"/>
</dbReference>
<dbReference type="Proteomes" id="UP000501063">
    <property type="component" value="Chromosome"/>
</dbReference>
<dbReference type="AlphaFoldDB" id="A0A6G6J1X7"/>